<evidence type="ECO:0000313" key="2">
    <source>
        <dbReference type="Proteomes" id="UP000662747"/>
    </source>
</evidence>
<proteinExistence type="predicted"/>
<reference evidence="1 2" key="1">
    <citation type="submission" date="2021-02" db="EMBL/GenBank/DDBJ databases">
        <title>De Novo genome assembly of isolated myxobacteria.</title>
        <authorList>
            <person name="Stevens D.C."/>
        </authorList>
    </citation>
    <scope>NUCLEOTIDE SEQUENCE [LARGE SCALE GENOMIC DNA]</scope>
    <source>
        <strain evidence="2">SCPEA02</strain>
    </source>
</reference>
<evidence type="ECO:0000313" key="1">
    <source>
        <dbReference type="EMBL" id="QSQ23403.1"/>
    </source>
</evidence>
<keyword evidence="2" id="KW-1185">Reference proteome</keyword>
<sequence>MNALALLAALTTLAASEPTAPPAPVGSFLIAPKVGFFKTTTPLSGDLYLAAEVGYVTPLLERRLAVVLEVNYHRPKLSGTLTDPQLGGFGAPLEGDYTVALREVAFQLSAVYRFERALGTLTPYVGGGPGLYLHRATSDMFGTLASESDGGFGLQALAGIELPLGQGGAFLEAHYHFVPVDLVITGDVNAGGFLASLGYRLRL</sequence>
<dbReference type="Gene3D" id="2.40.160.20">
    <property type="match status" value="1"/>
</dbReference>
<accession>A0ABX7NXE9</accession>
<dbReference type="InterPro" id="IPR011250">
    <property type="entry name" value="OMP/PagP_B-barrel"/>
</dbReference>
<dbReference type="SUPFAM" id="SSF56925">
    <property type="entry name" value="OMPA-like"/>
    <property type="match status" value="1"/>
</dbReference>
<name>A0ABX7NXE9_9BACT</name>
<dbReference type="RefSeq" id="WP_206724977.1">
    <property type="nucleotide sequence ID" value="NZ_CP071090.1"/>
</dbReference>
<dbReference type="Proteomes" id="UP000662747">
    <property type="component" value="Chromosome"/>
</dbReference>
<organism evidence="1 2">
    <name type="scientific">Pyxidicoccus parkwayensis</name>
    <dbReference type="NCBI Taxonomy" id="2813578"/>
    <lineage>
        <taxon>Bacteria</taxon>
        <taxon>Pseudomonadati</taxon>
        <taxon>Myxococcota</taxon>
        <taxon>Myxococcia</taxon>
        <taxon>Myxococcales</taxon>
        <taxon>Cystobacterineae</taxon>
        <taxon>Myxococcaceae</taxon>
        <taxon>Pyxidicoccus</taxon>
    </lineage>
</organism>
<gene>
    <name evidence="1" type="ORF">JY651_51470</name>
</gene>
<dbReference type="EMBL" id="CP071090">
    <property type="protein sequence ID" value="QSQ23403.1"/>
    <property type="molecule type" value="Genomic_DNA"/>
</dbReference>
<protein>
    <submittedName>
        <fullName evidence="1">Outer membrane beta-barrel protein</fullName>
    </submittedName>
</protein>